<protein>
    <submittedName>
        <fullName evidence="2">PTS system IID component (Man family)</fullName>
    </submittedName>
</protein>
<proteinExistence type="predicted"/>
<dbReference type="GO" id="GO:0005886">
    <property type="term" value="C:plasma membrane"/>
    <property type="evidence" value="ECO:0007669"/>
    <property type="project" value="TreeGrafter"/>
</dbReference>
<feature type="transmembrane region" description="Helical" evidence="1">
    <location>
        <begin position="253"/>
        <end position="271"/>
    </location>
</feature>
<evidence type="ECO:0000313" key="3">
    <source>
        <dbReference type="Proteomes" id="UP000237749"/>
    </source>
</evidence>
<dbReference type="PROSITE" id="PS51108">
    <property type="entry name" value="PTS_EIID"/>
    <property type="match status" value="1"/>
</dbReference>
<feature type="transmembrane region" description="Helical" evidence="1">
    <location>
        <begin position="229"/>
        <end position="246"/>
    </location>
</feature>
<organism evidence="2 3">
    <name type="scientific">Lacrimispora xylanisolvens</name>
    <dbReference type="NCBI Taxonomy" id="384636"/>
    <lineage>
        <taxon>Bacteria</taxon>
        <taxon>Bacillati</taxon>
        <taxon>Bacillota</taxon>
        <taxon>Clostridia</taxon>
        <taxon>Lachnospirales</taxon>
        <taxon>Lachnospiraceae</taxon>
        <taxon>Lacrimispora</taxon>
    </lineage>
</organism>
<dbReference type="InterPro" id="IPR004704">
    <property type="entry name" value="PTS_IID_man"/>
</dbReference>
<keyword evidence="1" id="KW-1133">Transmembrane helix</keyword>
<dbReference type="InterPro" id="IPR050303">
    <property type="entry name" value="GatZ_KbaZ_carbometab"/>
</dbReference>
<dbReference type="Proteomes" id="UP000237749">
    <property type="component" value="Unassembled WGS sequence"/>
</dbReference>
<keyword evidence="3" id="KW-1185">Reference proteome</keyword>
<dbReference type="OrthoDB" id="9795582at2"/>
<dbReference type="PANTHER" id="PTHR32502:SF23">
    <property type="entry name" value="TRANSPORT PROTEIN, PTS SYSTEM"/>
    <property type="match status" value="1"/>
</dbReference>
<dbReference type="Pfam" id="PF03613">
    <property type="entry name" value="EIID-AGA"/>
    <property type="match status" value="1"/>
</dbReference>
<dbReference type="AlphaFoldDB" id="A0A2S6HNE2"/>
<evidence type="ECO:0000256" key="1">
    <source>
        <dbReference type="SAM" id="Phobius"/>
    </source>
</evidence>
<gene>
    <name evidence="2" type="ORF">BXY41_11252</name>
</gene>
<dbReference type="GO" id="GO:0009401">
    <property type="term" value="P:phosphoenolpyruvate-dependent sugar phosphotransferase system"/>
    <property type="evidence" value="ECO:0007669"/>
    <property type="project" value="InterPro"/>
</dbReference>
<dbReference type="PANTHER" id="PTHR32502">
    <property type="entry name" value="N-ACETYLGALACTOSAMINE PERMEASE II COMPONENT-RELATED"/>
    <property type="match status" value="1"/>
</dbReference>
<dbReference type="RefSeq" id="WP_104438595.1">
    <property type="nucleotide sequence ID" value="NZ_PTJA01000012.1"/>
</dbReference>
<keyword evidence="1" id="KW-0812">Transmembrane</keyword>
<feature type="transmembrane region" description="Helical" evidence="1">
    <location>
        <begin position="156"/>
        <end position="177"/>
    </location>
</feature>
<evidence type="ECO:0000313" key="2">
    <source>
        <dbReference type="EMBL" id="PPK78893.1"/>
    </source>
</evidence>
<keyword evidence="1" id="KW-0472">Membrane</keyword>
<comment type="caution">
    <text evidence="2">The sequence shown here is derived from an EMBL/GenBank/DDBJ whole genome shotgun (WGS) entry which is preliminary data.</text>
</comment>
<reference evidence="2 3" key="1">
    <citation type="submission" date="2018-02" db="EMBL/GenBank/DDBJ databases">
        <title>Genomic Encyclopedia of Archaeal and Bacterial Type Strains, Phase II (KMG-II): from individual species to whole genera.</title>
        <authorList>
            <person name="Goeker M."/>
        </authorList>
    </citation>
    <scope>NUCLEOTIDE SEQUENCE [LARGE SCALE GENOMIC DNA]</scope>
    <source>
        <strain evidence="2 3">DSM 3808</strain>
    </source>
</reference>
<feature type="transmembrane region" description="Helical" evidence="1">
    <location>
        <begin position="189"/>
        <end position="209"/>
    </location>
</feature>
<sequence>MEKRLLDHTEKKVLKSMFIRSHLTFLSFNMTKMEANGFTTTMQPAIEEVYKDDPDGKKEAYARHQNFFNTHAVPFSFIAGLSYAMEKEHKEKNSVDGKTIESIKAALMGPTAGMFDSLFFNCLRIIAAGVAIGLCSQGNFLGVPIFILLYGVTQSVLKYFCVKFGYIYGTSFIDKVFSSGLMPALRKSASILGVMMVGAMTAGIVNVPLNWTIHMGQTSVVVADVLNSIFPGILSIILVLFLMSLIKKGRRPVQLIVGIFAIAFIGAFIGIF</sequence>
<feature type="transmembrane region" description="Helical" evidence="1">
    <location>
        <begin position="125"/>
        <end position="150"/>
    </location>
</feature>
<dbReference type="EMBL" id="PTJA01000012">
    <property type="protein sequence ID" value="PPK78893.1"/>
    <property type="molecule type" value="Genomic_DNA"/>
</dbReference>
<accession>A0A2S6HNE2</accession>
<name>A0A2S6HNE2_9FIRM</name>